<dbReference type="EMBL" id="BTSY01000007">
    <property type="protein sequence ID" value="GMT35205.1"/>
    <property type="molecule type" value="Genomic_DNA"/>
</dbReference>
<protein>
    <submittedName>
        <fullName evidence="2">Uncharacterized protein</fullName>
    </submittedName>
</protein>
<accession>A0AAV5WX52</accession>
<dbReference type="Proteomes" id="UP001432322">
    <property type="component" value="Unassembled WGS sequence"/>
</dbReference>
<organism evidence="2 3">
    <name type="scientific">Pristionchus fissidentatus</name>
    <dbReference type="NCBI Taxonomy" id="1538716"/>
    <lineage>
        <taxon>Eukaryota</taxon>
        <taxon>Metazoa</taxon>
        <taxon>Ecdysozoa</taxon>
        <taxon>Nematoda</taxon>
        <taxon>Chromadorea</taxon>
        <taxon>Rhabditida</taxon>
        <taxon>Rhabditina</taxon>
        <taxon>Diplogasteromorpha</taxon>
        <taxon>Diplogasteroidea</taxon>
        <taxon>Neodiplogasteridae</taxon>
        <taxon>Pristionchus</taxon>
    </lineage>
</organism>
<evidence type="ECO:0000313" key="3">
    <source>
        <dbReference type="Proteomes" id="UP001432322"/>
    </source>
</evidence>
<reference evidence="2" key="1">
    <citation type="submission" date="2023-10" db="EMBL/GenBank/DDBJ databases">
        <title>Genome assembly of Pristionchus species.</title>
        <authorList>
            <person name="Yoshida K."/>
            <person name="Sommer R.J."/>
        </authorList>
    </citation>
    <scope>NUCLEOTIDE SEQUENCE</scope>
    <source>
        <strain evidence="2">RS5133</strain>
    </source>
</reference>
<comment type="caution">
    <text evidence="2">The sequence shown here is derived from an EMBL/GenBank/DDBJ whole genome shotgun (WGS) entry which is preliminary data.</text>
</comment>
<feature type="region of interest" description="Disordered" evidence="1">
    <location>
        <begin position="1"/>
        <end position="23"/>
    </location>
</feature>
<gene>
    <name evidence="2" type="ORF">PFISCL1PPCAC_26502</name>
</gene>
<name>A0AAV5WX52_9BILA</name>
<keyword evidence="3" id="KW-1185">Reference proteome</keyword>
<feature type="non-terminal residue" evidence="2">
    <location>
        <position position="1"/>
    </location>
</feature>
<evidence type="ECO:0000313" key="2">
    <source>
        <dbReference type="EMBL" id="GMT35205.1"/>
    </source>
</evidence>
<evidence type="ECO:0000256" key="1">
    <source>
        <dbReference type="SAM" id="MobiDB-lite"/>
    </source>
</evidence>
<sequence>EENTETSDTTGQGEVSATSNYVTNEDATVDAAVEQLFVDHIETTTPLVYVEEGMTNVDIEGFAKEEIQNNEPVLENVEAEIKEQTIDPVNITDDIDQPIGEDSSEVIGESSDSTVISIAFVFCLRIPRPMDKTMKFPRRSILTIQFFSHFVINYRLQVIFRTVMLRQLLSNSSDKRSIRGSLTKKMIWSSPHFLRNCGAKYFLNKIYILMLSQ</sequence>
<dbReference type="AlphaFoldDB" id="A0AAV5WX52"/>
<proteinExistence type="predicted"/>